<accession>A0ACC0VVU4</accession>
<comment type="caution">
    <text evidence="1">The sequence shown here is derived from an EMBL/GenBank/DDBJ whole genome shotgun (WGS) entry which is preliminary data.</text>
</comment>
<keyword evidence="2" id="KW-1185">Reference proteome</keyword>
<evidence type="ECO:0000313" key="2">
    <source>
        <dbReference type="Proteomes" id="UP001163321"/>
    </source>
</evidence>
<dbReference type="EMBL" id="CM047585">
    <property type="protein sequence ID" value="KAI9910226.1"/>
    <property type="molecule type" value="Genomic_DNA"/>
</dbReference>
<proteinExistence type="predicted"/>
<reference evidence="1 2" key="1">
    <citation type="journal article" date="2022" name="bioRxiv">
        <title>The genome of the oomycete Peronosclerospora sorghi, a cosmopolitan pathogen of maize and sorghum, is inflated with dispersed pseudogenes.</title>
        <authorList>
            <person name="Fletcher K."/>
            <person name="Martin F."/>
            <person name="Isakeit T."/>
            <person name="Cavanaugh K."/>
            <person name="Magill C."/>
            <person name="Michelmore R."/>
        </authorList>
    </citation>
    <scope>NUCLEOTIDE SEQUENCE [LARGE SCALE GENOMIC DNA]</scope>
    <source>
        <strain evidence="1">P6</strain>
    </source>
</reference>
<protein>
    <submittedName>
        <fullName evidence="1">Uncharacterized protein</fullName>
    </submittedName>
</protein>
<dbReference type="Proteomes" id="UP001163321">
    <property type="component" value="Chromosome 6"/>
</dbReference>
<evidence type="ECO:0000313" key="1">
    <source>
        <dbReference type="EMBL" id="KAI9910226.1"/>
    </source>
</evidence>
<gene>
    <name evidence="1" type="ORF">PsorP6_010724</name>
</gene>
<organism evidence="1 2">
    <name type="scientific">Peronosclerospora sorghi</name>
    <dbReference type="NCBI Taxonomy" id="230839"/>
    <lineage>
        <taxon>Eukaryota</taxon>
        <taxon>Sar</taxon>
        <taxon>Stramenopiles</taxon>
        <taxon>Oomycota</taxon>
        <taxon>Peronosporomycetes</taxon>
        <taxon>Peronosporales</taxon>
        <taxon>Peronosporaceae</taxon>
        <taxon>Peronosclerospora</taxon>
    </lineage>
</organism>
<sequence length="482" mass="54019">MARHRETQDLVLLKLLDRRVLRERGTRRRLRREVRVLELARGHPNLLQLYEVQAVGTRIELCFELARGGPVLLNVRSERDVSRVLQQAAHGLDFLHARGILHGEIRPEHLLFSDDEPDARVLLTSFGRAGPWKCLTLRTRPSSKGFLWDDVHHIRFLPPFLLRRKSRLHGKKRVDKDDDGQCLVTNWSEAQQVDTWALGITLYLMLCGCYPFSSEDERDTSVADIERRVLREKLTFPDAGTRLSRAAKDLLVRLLERNSCAGISIKDVLAHPWLNGSVAPASSWRAEILAQRDVFIAGYAEAMAPVARHRSESTGSTSNVLNGHNDAMNGSAGRVSTVTSLDGARSSLHGDSGTVVRTRDSLEVEAEEGEARPSFMSTHGTQLLLEEEAQEERPSADRFMRLASLEMGKISGSNDEDLVAEPEVDTSREVLPGSKLTADTTVAGSEQIFRQRSLDKIWQVLLRQRRFRSLKSQSSGSGNDIS</sequence>
<name>A0ACC0VVU4_9STRA</name>